<evidence type="ECO:0000259" key="1">
    <source>
        <dbReference type="Pfam" id="PF07811"/>
    </source>
</evidence>
<dbReference type="EMBL" id="JAUSVU010000014">
    <property type="protein sequence ID" value="MDQ0534932.1"/>
    <property type="molecule type" value="Genomic_DNA"/>
</dbReference>
<feature type="domain" description="TadE-like" evidence="1">
    <location>
        <begin position="25"/>
        <end position="65"/>
    </location>
</feature>
<dbReference type="Pfam" id="PF07811">
    <property type="entry name" value="TadE"/>
    <property type="match status" value="1"/>
</dbReference>
<dbReference type="RefSeq" id="WP_209984689.1">
    <property type="nucleotide sequence ID" value="NZ_JAGINO010000015.1"/>
</dbReference>
<proteinExistence type="predicted"/>
<reference evidence="2 3" key="1">
    <citation type="submission" date="2023-07" db="EMBL/GenBank/DDBJ databases">
        <title>Genomic Encyclopedia of Type Strains, Phase IV (KMG-IV): sequencing the most valuable type-strain genomes for metagenomic binning, comparative biology and taxonomic classification.</title>
        <authorList>
            <person name="Goeker M."/>
        </authorList>
    </citation>
    <scope>NUCLEOTIDE SEQUENCE [LARGE SCALE GENOMIC DNA]</scope>
    <source>
        <strain evidence="2 3">DSM 19922</strain>
    </source>
</reference>
<dbReference type="InterPro" id="IPR012495">
    <property type="entry name" value="TadE-like_dom"/>
</dbReference>
<organism evidence="2 3">
    <name type="scientific">Azospirillum picis</name>
    <dbReference type="NCBI Taxonomy" id="488438"/>
    <lineage>
        <taxon>Bacteria</taxon>
        <taxon>Pseudomonadati</taxon>
        <taxon>Pseudomonadota</taxon>
        <taxon>Alphaproteobacteria</taxon>
        <taxon>Rhodospirillales</taxon>
        <taxon>Azospirillaceae</taxon>
        <taxon>Azospirillum</taxon>
    </lineage>
</organism>
<sequence length="211" mass="22599">MNPLPPAWRPLLRPSAFSILRDRRGAVSIETAILMPTLFLMVMTALDVARYARTTATLDRVAVTVADLATKCQTIYAPSVQTASPCNVQTIFNAGATAGGDLAVTRNGEIILSSVGWYTTNPTAPYGAQTVLWQQASSFTTPGAGSSVGSPGMVGKLPAAQVLPTSHNVLVAEVFFTYRPWTTLNIFTPVIRRSAVFRPRATTDLRTLATN</sequence>
<evidence type="ECO:0000313" key="2">
    <source>
        <dbReference type="EMBL" id="MDQ0534932.1"/>
    </source>
</evidence>
<dbReference type="Proteomes" id="UP001244552">
    <property type="component" value="Unassembled WGS sequence"/>
</dbReference>
<gene>
    <name evidence="2" type="ORF">QO018_003809</name>
</gene>
<accession>A0ABU0MNA0</accession>
<name>A0ABU0MNA0_9PROT</name>
<keyword evidence="3" id="KW-1185">Reference proteome</keyword>
<protein>
    <submittedName>
        <fullName evidence="2">Flp pilus assembly protein TadG</fullName>
    </submittedName>
</protein>
<comment type="caution">
    <text evidence="2">The sequence shown here is derived from an EMBL/GenBank/DDBJ whole genome shotgun (WGS) entry which is preliminary data.</text>
</comment>
<evidence type="ECO:0000313" key="3">
    <source>
        <dbReference type="Proteomes" id="UP001244552"/>
    </source>
</evidence>